<proteinExistence type="predicted"/>
<dbReference type="EMBL" id="JAVHJL010000003">
    <property type="protein sequence ID" value="KAK6507103.1"/>
    <property type="molecule type" value="Genomic_DNA"/>
</dbReference>
<reference evidence="1 2" key="1">
    <citation type="submission" date="2023-08" db="EMBL/GenBank/DDBJ databases">
        <authorList>
            <person name="Palmer J.M."/>
        </authorList>
    </citation>
    <scope>NUCLEOTIDE SEQUENCE [LARGE SCALE GENOMIC DNA]</scope>
    <source>
        <strain evidence="1 2">TWF481</strain>
    </source>
</reference>
<gene>
    <name evidence="1" type="ORF">TWF481_005552</name>
</gene>
<protein>
    <submittedName>
        <fullName evidence="1">Uncharacterized protein</fullName>
    </submittedName>
</protein>
<name>A0AAV9WJU7_9PEZI</name>
<dbReference type="Proteomes" id="UP001370758">
    <property type="component" value="Unassembled WGS sequence"/>
</dbReference>
<evidence type="ECO:0000313" key="2">
    <source>
        <dbReference type="Proteomes" id="UP001370758"/>
    </source>
</evidence>
<evidence type="ECO:0000313" key="1">
    <source>
        <dbReference type="EMBL" id="KAK6507103.1"/>
    </source>
</evidence>
<dbReference type="AlphaFoldDB" id="A0AAV9WJU7"/>
<comment type="caution">
    <text evidence="1">The sequence shown here is derived from an EMBL/GenBank/DDBJ whole genome shotgun (WGS) entry which is preliminary data.</text>
</comment>
<organism evidence="1 2">
    <name type="scientific">Arthrobotrys musiformis</name>
    <dbReference type="NCBI Taxonomy" id="47236"/>
    <lineage>
        <taxon>Eukaryota</taxon>
        <taxon>Fungi</taxon>
        <taxon>Dikarya</taxon>
        <taxon>Ascomycota</taxon>
        <taxon>Pezizomycotina</taxon>
        <taxon>Orbiliomycetes</taxon>
        <taxon>Orbiliales</taxon>
        <taxon>Orbiliaceae</taxon>
        <taxon>Arthrobotrys</taxon>
    </lineage>
</organism>
<accession>A0AAV9WJU7</accession>
<keyword evidence="2" id="KW-1185">Reference proteome</keyword>
<sequence length="270" mass="29374">MDVIILDKAFETLKIAGHSFRDPLLSFHKQGTTKFLRFTLGERTIEVLLVGGVAIHQIDDSASFNVKGNVRGFDPPKHTSEIEIECCSKMRWVDVWTPIESKVSHSYLPKSVKLILTFEQLDGFTSLSLKPWKQASSPTLTALGTSALVASLTITDEAGVLPSYPDLSLTSPITLPETVPVLPFFDAMINGVGEIIGVNQDNEECFCEAEGSDGSDELSVSSDGFGDEFEFLRQRKADGTGWIFCMRRTKADSNAAPSPGSEHDTPAAAT</sequence>